<dbReference type="Pfam" id="PF01807">
    <property type="entry name" value="Zn_ribbon_DnaG"/>
    <property type="match status" value="1"/>
</dbReference>
<keyword evidence="6" id="KW-1185">Reference proteome</keyword>
<keyword evidence="3" id="KW-0862">Zinc</keyword>
<dbReference type="Proteomes" id="UP000618754">
    <property type="component" value="Unassembled WGS sequence"/>
</dbReference>
<evidence type="ECO:0000256" key="3">
    <source>
        <dbReference type="ARBA" id="ARBA00022833"/>
    </source>
</evidence>
<reference evidence="5 6" key="1">
    <citation type="submission" date="2020-09" db="EMBL/GenBank/DDBJ databases">
        <title>Novel species of Mucilaginibacter isolated from a glacier on the Tibetan Plateau.</title>
        <authorList>
            <person name="Liu Q."/>
            <person name="Xin Y.-H."/>
        </authorList>
    </citation>
    <scope>NUCLEOTIDE SEQUENCE [LARGE SCALE GENOMIC DNA]</scope>
    <source>
        <strain evidence="5 6">CGMCC 1.13878</strain>
    </source>
</reference>
<dbReference type="EMBL" id="JACWMW010000005">
    <property type="protein sequence ID" value="MBD1387347.1"/>
    <property type="molecule type" value="Genomic_DNA"/>
</dbReference>
<dbReference type="InterPro" id="IPR036977">
    <property type="entry name" value="DNA_primase_Znf_CHC2"/>
</dbReference>
<comment type="caution">
    <text evidence="5">The sequence shown here is derived from an EMBL/GenBank/DDBJ whole genome shotgun (WGS) entry which is preliminary data.</text>
</comment>
<accession>A0ABR7XBZ8</accession>
<organism evidence="5 6">
    <name type="scientific">Mucilaginibacter rigui</name>
    <dbReference type="NCBI Taxonomy" id="534635"/>
    <lineage>
        <taxon>Bacteria</taxon>
        <taxon>Pseudomonadati</taxon>
        <taxon>Bacteroidota</taxon>
        <taxon>Sphingobacteriia</taxon>
        <taxon>Sphingobacteriales</taxon>
        <taxon>Sphingobacteriaceae</taxon>
        <taxon>Mucilaginibacter</taxon>
    </lineage>
</organism>
<evidence type="ECO:0000313" key="5">
    <source>
        <dbReference type="EMBL" id="MBD1387347.1"/>
    </source>
</evidence>
<evidence type="ECO:0000313" key="6">
    <source>
        <dbReference type="Proteomes" id="UP000618754"/>
    </source>
</evidence>
<dbReference type="InterPro" id="IPR002694">
    <property type="entry name" value="Znf_CHC2"/>
</dbReference>
<dbReference type="SUPFAM" id="SSF57783">
    <property type="entry name" value="Zinc beta-ribbon"/>
    <property type="match status" value="1"/>
</dbReference>
<evidence type="ECO:0000256" key="2">
    <source>
        <dbReference type="ARBA" id="ARBA00022771"/>
    </source>
</evidence>
<evidence type="ECO:0000256" key="1">
    <source>
        <dbReference type="ARBA" id="ARBA00022723"/>
    </source>
</evidence>
<gene>
    <name evidence="5" type="ORF">IDJ75_18810</name>
</gene>
<name>A0ABR7XBZ8_9SPHI</name>
<evidence type="ECO:0000259" key="4">
    <source>
        <dbReference type="SMART" id="SM00400"/>
    </source>
</evidence>
<dbReference type="PANTHER" id="PTHR30313">
    <property type="entry name" value="DNA PRIMASE"/>
    <property type="match status" value="1"/>
</dbReference>
<dbReference type="InterPro" id="IPR050219">
    <property type="entry name" value="DnaG_primase"/>
</dbReference>
<proteinExistence type="predicted"/>
<sequence length="85" mass="9522">MMNSSMNLVDIASKYILLQPSRKALKGKCPFHKDETTSLLIIPQSNVFKCFGCGAEGGPMEFLMRIENKNRTKVIADIAEKTFPQ</sequence>
<dbReference type="PANTHER" id="PTHR30313:SF2">
    <property type="entry name" value="DNA PRIMASE"/>
    <property type="match status" value="1"/>
</dbReference>
<dbReference type="Gene3D" id="3.90.580.10">
    <property type="entry name" value="Zinc finger, CHC2-type domain"/>
    <property type="match status" value="1"/>
</dbReference>
<dbReference type="RefSeq" id="WP_191177197.1">
    <property type="nucleotide sequence ID" value="NZ_JACWMW010000005.1"/>
</dbReference>
<keyword evidence="1" id="KW-0479">Metal-binding</keyword>
<protein>
    <recommendedName>
        <fullName evidence="4">Zinc finger CHC2-type domain-containing protein</fullName>
    </recommendedName>
</protein>
<feature type="domain" description="Zinc finger CHC2-type" evidence="4">
    <location>
        <begin position="25"/>
        <end position="79"/>
    </location>
</feature>
<dbReference type="SMART" id="SM00400">
    <property type="entry name" value="ZnF_CHCC"/>
    <property type="match status" value="1"/>
</dbReference>
<keyword evidence="2" id="KW-0863">Zinc-finger</keyword>